<dbReference type="EMBL" id="JBHRVA010000002">
    <property type="protein sequence ID" value="MFC3301946.1"/>
    <property type="molecule type" value="Genomic_DNA"/>
</dbReference>
<dbReference type="InterPro" id="IPR017830">
    <property type="entry name" value="SQase_HpnE"/>
</dbReference>
<dbReference type="PANTHER" id="PTHR42923:SF47">
    <property type="entry name" value="BLR3003 PROTEIN"/>
    <property type="match status" value="1"/>
</dbReference>
<dbReference type="Gene3D" id="3.90.660.20">
    <property type="entry name" value="Protoporphyrinogen oxidase, mitochondrial, domain 2"/>
    <property type="match status" value="1"/>
</dbReference>
<dbReference type="Proteomes" id="UP001595607">
    <property type="component" value="Unassembled WGS sequence"/>
</dbReference>
<dbReference type="GO" id="GO:0016491">
    <property type="term" value="F:oxidoreductase activity"/>
    <property type="evidence" value="ECO:0007669"/>
    <property type="project" value="UniProtKB-KW"/>
</dbReference>
<dbReference type="Pfam" id="PF01593">
    <property type="entry name" value="Amino_oxidase"/>
    <property type="match status" value="1"/>
</dbReference>
<name>A0ABV7M9U1_9PROT</name>
<reference evidence="3" key="1">
    <citation type="journal article" date="2019" name="Int. J. Syst. Evol. Microbiol.">
        <title>The Global Catalogue of Microorganisms (GCM) 10K type strain sequencing project: providing services to taxonomists for standard genome sequencing and annotation.</title>
        <authorList>
            <consortium name="The Broad Institute Genomics Platform"/>
            <consortium name="The Broad Institute Genome Sequencing Center for Infectious Disease"/>
            <person name="Wu L."/>
            <person name="Ma J."/>
        </authorList>
    </citation>
    <scope>NUCLEOTIDE SEQUENCE [LARGE SCALE GENOMIC DNA]</scope>
    <source>
        <strain evidence="3">KCTC 22245</strain>
    </source>
</reference>
<dbReference type="InterPro" id="IPR036188">
    <property type="entry name" value="FAD/NAD-bd_sf"/>
</dbReference>
<protein>
    <submittedName>
        <fullName evidence="2">Hydroxysqualene dehydroxylase HpnE</fullName>
        <ecNumber evidence="2">1.17.8.1</ecNumber>
    </submittedName>
</protein>
<sequence length="419" mass="45374">MTGTVHIVGAGLAGLSTALHALKLGHGVRVYEGAPQAGGRCRTYFDSRLGRNIDNGNHLVLTGNRSVAEYLELAGAPGALVAAAAADFPFVDIESGERWRVRINDGPIPWWALDHARRPKGVRLTDMLRAGGILLAGPHDTIASYCTRNPVMRERFWEPMAMAVINLPPEEASARLMRATALEAWRDGRLARPMFAPRGLGPALIDPALKALEEAGCPVEYGRLLRRVEKEAGRATRLVFARGEPVQIAQEDAVVLALPAHRLAAIMPESGAPTETSPILNAHFLIDDPALLEGAPPILGVTRAVTQWIFIKGDIVSLTISAADHVDGSDAEEEALLRRLWDETRRALALPEAATYLSARLVREKRATFRQTPQNVARRPRQETSLRNLALAGDFVDTGLPATIEGAVRSGERAARLVC</sequence>
<keyword evidence="3" id="KW-1185">Reference proteome</keyword>
<dbReference type="RefSeq" id="WP_189573863.1">
    <property type="nucleotide sequence ID" value="NZ_BMXU01000001.1"/>
</dbReference>
<dbReference type="InterPro" id="IPR002937">
    <property type="entry name" value="Amino_oxidase"/>
</dbReference>
<dbReference type="Gene3D" id="1.10.3110.10">
    <property type="entry name" value="protoporphyrinogen ix oxidase, domain 3"/>
    <property type="match status" value="1"/>
</dbReference>
<evidence type="ECO:0000313" key="3">
    <source>
        <dbReference type="Proteomes" id="UP001595607"/>
    </source>
</evidence>
<comment type="caution">
    <text evidence="2">The sequence shown here is derived from an EMBL/GenBank/DDBJ whole genome shotgun (WGS) entry which is preliminary data.</text>
</comment>
<accession>A0ABV7M9U1</accession>
<evidence type="ECO:0000313" key="2">
    <source>
        <dbReference type="EMBL" id="MFC3301946.1"/>
    </source>
</evidence>
<dbReference type="InterPro" id="IPR050464">
    <property type="entry name" value="Zeta_carotene_desat/Oxidored"/>
</dbReference>
<dbReference type="Gene3D" id="3.50.50.60">
    <property type="entry name" value="FAD/NAD(P)-binding domain"/>
    <property type="match status" value="1"/>
</dbReference>
<gene>
    <name evidence="2" type="primary">hpnE</name>
    <name evidence="2" type="ORF">ACFONP_04300</name>
</gene>
<dbReference type="EC" id="1.17.8.1" evidence="2"/>
<evidence type="ECO:0000259" key="1">
    <source>
        <dbReference type="Pfam" id="PF01593"/>
    </source>
</evidence>
<proteinExistence type="predicted"/>
<dbReference type="SUPFAM" id="SSF51905">
    <property type="entry name" value="FAD/NAD(P)-binding domain"/>
    <property type="match status" value="1"/>
</dbReference>
<keyword evidence="2" id="KW-0560">Oxidoreductase</keyword>
<organism evidence="2 3">
    <name type="scientific">Parvularcula lutaonensis</name>
    <dbReference type="NCBI Taxonomy" id="491923"/>
    <lineage>
        <taxon>Bacteria</taxon>
        <taxon>Pseudomonadati</taxon>
        <taxon>Pseudomonadota</taxon>
        <taxon>Alphaproteobacteria</taxon>
        <taxon>Parvularculales</taxon>
        <taxon>Parvularculaceae</taxon>
        <taxon>Parvularcula</taxon>
    </lineage>
</organism>
<dbReference type="PANTHER" id="PTHR42923">
    <property type="entry name" value="PROTOPORPHYRINOGEN OXIDASE"/>
    <property type="match status" value="1"/>
</dbReference>
<feature type="domain" description="Amine oxidase" evidence="1">
    <location>
        <begin position="12"/>
        <end position="418"/>
    </location>
</feature>
<dbReference type="NCBIfam" id="TIGR03467">
    <property type="entry name" value="HpnE"/>
    <property type="match status" value="1"/>
</dbReference>